<sequence length="618" mass="65538">MNTTTAAHSASRPVPHSLSAQSLGRLDFRAMPRILARLAGLALRYRRLCAAAVACAFGSAALNLLLPMLLGRAVDQVNHLRVGSAAAPSLWPLAGLLVGAAAARGTLTGLQGYFGEAIAHRVGNDLRLAFFDKLQQLSAAFHDANHSGDLITRGMLDLEGVRGFLETGALRVISLSLLLGLGVWRLLGSDLELGLLALSFTPFVVWRAARMGILLRLSWQKLQQMMSALTLSMEENLQGQRVVRAFDARAQELTRFDRDADAALRLSNQRITLRMSAMSQMNLAFYLAMAAVLWVGGQRVAAGSLSVGMLSECLAFMTLLQQPVRQVGMIVNASARASGAGARLFAVLDAEPAVRDAPGAQDLAPGPGVLRFENVSFAPDGGPARLVGISFELRPGRVLGIVGAPGSGKSTLAQLIPRLHDPAAGRITIDGHDLRGLTLASLRRQVALVQQEAFLFDGSVHDNIVYADPQACSGRARGAAATAQVHEQIEQLPGGYGSRVGERGAALSGGQRQRVTIARALAAKPKILVLDDASSAIDTLTELRLRESLRESLRGCGVVVIAHRLAALAHADEILVLERGRIAERGSHAGLLNRGGAYAALWAMQQSGDAKTIDEVAA</sequence>
<keyword evidence="7 8" id="KW-0472">Membrane</keyword>
<protein>
    <submittedName>
        <fullName evidence="11">ABC transporter ATP-binding protein</fullName>
    </submittedName>
</protein>
<evidence type="ECO:0000256" key="7">
    <source>
        <dbReference type="ARBA" id="ARBA00023136"/>
    </source>
</evidence>
<evidence type="ECO:0000259" key="10">
    <source>
        <dbReference type="PROSITE" id="PS50929"/>
    </source>
</evidence>
<evidence type="ECO:0000313" key="12">
    <source>
        <dbReference type="Proteomes" id="UP001285263"/>
    </source>
</evidence>
<comment type="subcellular location">
    <subcellularLocation>
        <location evidence="1">Cell membrane</location>
        <topology evidence="1">Multi-pass membrane protein</topology>
    </subcellularLocation>
</comment>
<dbReference type="Gene3D" id="1.20.1560.10">
    <property type="entry name" value="ABC transporter type 1, transmembrane domain"/>
    <property type="match status" value="1"/>
</dbReference>
<name>A0ABU5DMZ7_9BURK</name>
<dbReference type="PROSITE" id="PS00211">
    <property type="entry name" value="ABC_TRANSPORTER_1"/>
    <property type="match status" value="1"/>
</dbReference>
<feature type="transmembrane region" description="Helical" evidence="8">
    <location>
        <begin position="90"/>
        <end position="107"/>
    </location>
</feature>
<dbReference type="Gene3D" id="3.40.50.300">
    <property type="entry name" value="P-loop containing nucleotide triphosphate hydrolases"/>
    <property type="match status" value="1"/>
</dbReference>
<dbReference type="InterPro" id="IPR039421">
    <property type="entry name" value="Type_1_exporter"/>
</dbReference>
<feature type="domain" description="ABC transporter" evidence="9">
    <location>
        <begin position="370"/>
        <end position="604"/>
    </location>
</feature>
<dbReference type="InterPro" id="IPR036640">
    <property type="entry name" value="ABC1_TM_sf"/>
</dbReference>
<keyword evidence="3 8" id="KW-0812">Transmembrane</keyword>
<dbReference type="Pfam" id="PF00664">
    <property type="entry name" value="ABC_membrane"/>
    <property type="match status" value="1"/>
</dbReference>
<dbReference type="PROSITE" id="PS50929">
    <property type="entry name" value="ABC_TM1F"/>
    <property type="match status" value="1"/>
</dbReference>
<evidence type="ECO:0000259" key="9">
    <source>
        <dbReference type="PROSITE" id="PS50893"/>
    </source>
</evidence>
<keyword evidence="5 11" id="KW-0067">ATP-binding</keyword>
<dbReference type="InterPro" id="IPR017871">
    <property type="entry name" value="ABC_transporter-like_CS"/>
</dbReference>
<keyword evidence="6 8" id="KW-1133">Transmembrane helix</keyword>
<dbReference type="InterPro" id="IPR003439">
    <property type="entry name" value="ABC_transporter-like_ATP-bd"/>
</dbReference>
<organism evidence="11 12">
    <name type="scientific">Roseateles agri</name>
    <dbReference type="NCBI Taxonomy" id="3098619"/>
    <lineage>
        <taxon>Bacteria</taxon>
        <taxon>Pseudomonadati</taxon>
        <taxon>Pseudomonadota</taxon>
        <taxon>Betaproteobacteria</taxon>
        <taxon>Burkholderiales</taxon>
        <taxon>Sphaerotilaceae</taxon>
        <taxon>Roseateles</taxon>
    </lineage>
</organism>
<dbReference type="SMART" id="SM00382">
    <property type="entry name" value="AAA"/>
    <property type="match status" value="1"/>
</dbReference>
<dbReference type="InterPro" id="IPR011527">
    <property type="entry name" value="ABC1_TM_dom"/>
</dbReference>
<gene>
    <name evidence="11" type="ORF">SNE35_24475</name>
</gene>
<evidence type="ECO:0000256" key="2">
    <source>
        <dbReference type="ARBA" id="ARBA00022475"/>
    </source>
</evidence>
<dbReference type="SUPFAM" id="SSF52540">
    <property type="entry name" value="P-loop containing nucleoside triphosphate hydrolases"/>
    <property type="match status" value="1"/>
</dbReference>
<dbReference type="GO" id="GO:0005524">
    <property type="term" value="F:ATP binding"/>
    <property type="evidence" value="ECO:0007669"/>
    <property type="project" value="UniProtKB-KW"/>
</dbReference>
<proteinExistence type="predicted"/>
<comment type="caution">
    <text evidence="11">The sequence shown here is derived from an EMBL/GenBank/DDBJ whole genome shotgun (WGS) entry which is preliminary data.</text>
</comment>
<feature type="transmembrane region" description="Helical" evidence="8">
    <location>
        <begin position="275"/>
        <end position="295"/>
    </location>
</feature>
<reference evidence="11 12" key="1">
    <citation type="submission" date="2023-11" db="EMBL/GenBank/DDBJ databases">
        <title>Paucibacter sp. nov., isolated from fresh soil in Korea.</title>
        <authorList>
            <person name="Le N.T.T."/>
        </authorList>
    </citation>
    <scope>NUCLEOTIDE SEQUENCE [LARGE SCALE GENOMIC DNA]</scope>
    <source>
        <strain evidence="11 12">R3-3</strain>
    </source>
</reference>
<dbReference type="RefSeq" id="WP_320425637.1">
    <property type="nucleotide sequence ID" value="NZ_JAXCLA010000008.1"/>
</dbReference>
<evidence type="ECO:0000256" key="5">
    <source>
        <dbReference type="ARBA" id="ARBA00022840"/>
    </source>
</evidence>
<evidence type="ECO:0000256" key="1">
    <source>
        <dbReference type="ARBA" id="ARBA00004651"/>
    </source>
</evidence>
<dbReference type="InterPro" id="IPR003593">
    <property type="entry name" value="AAA+_ATPase"/>
</dbReference>
<feature type="transmembrane region" description="Helical" evidence="8">
    <location>
        <begin position="48"/>
        <end position="70"/>
    </location>
</feature>
<dbReference type="InterPro" id="IPR027417">
    <property type="entry name" value="P-loop_NTPase"/>
</dbReference>
<dbReference type="Proteomes" id="UP001285263">
    <property type="component" value="Unassembled WGS sequence"/>
</dbReference>
<dbReference type="PANTHER" id="PTHR43394">
    <property type="entry name" value="ATP-DEPENDENT PERMEASE MDL1, MITOCHONDRIAL"/>
    <property type="match status" value="1"/>
</dbReference>
<keyword evidence="2" id="KW-1003">Cell membrane</keyword>
<dbReference type="PANTHER" id="PTHR43394:SF1">
    <property type="entry name" value="ATP-BINDING CASSETTE SUB-FAMILY B MEMBER 10, MITOCHONDRIAL"/>
    <property type="match status" value="1"/>
</dbReference>
<keyword evidence="4" id="KW-0547">Nucleotide-binding</keyword>
<keyword evidence="12" id="KW-1185">Reference proteome</keyword>
<evidence type="ECO:0000256" key="8">
    <source>
        <dbReference type="SAM" id="Phobius"/>
    </source>
</evidence>
<dbReference type="SUPFAM" id="SSF90123">
    <property type="entry name" value="ABC transporter transmembrane region"/>
    <property type="match status" value="1"/>
</dbReference>
<dbReference type="PROSITE" id="PS50893">
    <property type="entry name" value="ABC_TRANSPORTER_2"/>
    <property type="match status" value="1"/>
</dbReference>
<evidence type="ECO:0000313" key="11">
    <source>
        <dbReference type="EMBL" id="MDY0747681.1"/>
    </source>
</evidence>
<evidence type="ECO:0000256" key="3">
    <source>
        <dbReference type="ARBA" id="ARBA00022692"/>
    </source>
</evidence>
<evidence type="ECO:0000256" key="4">
    <source>
        <dbReference type="ARBA" id="ARBA00022741"/>
    </source>
</evidence>
<dbReference type="Pfam" id="PF00005">
    <property type="entry name" value="ABC_tran"/>
    <property type="match status" value="1"/>
</dbReference>
<accession>A0ABU5DMZ7</accession>
<evidence type="ECO:0000256" key="6">
    <source>
        <dbReference type="ARBA" id="ARBA00022989"/>
    </source>
</evidence>
<feature type="domain" description="ABC transmembrane type-1" evidence="10">
    <location>
        <begin position="50"/>
        <end position="336"/>
    </location>
</feature>
<dbReference type="EMBL" id="JAXCLA010000008">
    <property type="protein sequence ID" value="MDY0747681.1"/>
    <property type="molecule type" value="Genomic_DNA"/>
</dbReference>